<dbReference type="OrthoDB" id="10473013at2759"/>
<dbReference type="AlphaFoldDB" id="D6WER9"/>
<reference evidence="1 2" key="1">
    <citation type="journal article" date="2008" name="Nature">
        <title>The genome of the model beetle and pest Tribolium castaneum.</title>
        <authorList>
            <consortium name="Tribolium Genome Sequencing Consortium"/>
            <person name="Richards S."/>
            <person name="Gibbs R.A."/>
            <person name="Weinstock G.M."/>
            <person name="Brown S.J."/>
            <person name="Denell R."/>
            <person name="Beeman R.W."/>
            <person name="Gibbs R."/>
            <person name="Beeman R.W."/>
            <person name="Brown S.J."/>
            <person name="Bucher G."/>
            <person name="Friedrich M."/>
            <person name="Grimmelikhuijzen C.J."/>
            <person name="Klingler M."/>
            <person name="Lorenzen M."/>
            <person name="Richards S."/>
            <person name="Roth S."/>
            <person name="Schroder R."/>
            <person name="Tautz D."/>
            <person name="Zdobnov E.M."/>
            <person name="Muzny D."/>
            <person name="Gibbs R.A."/>
            <person name="Weinstock G.M."/>
            <person name="Attaway T."/>
            <person name="Bell S."/>
            <person name="Buhay C.J."/>
            <person name="Chandrabose M.N."/>
            <person name="Chavez D."/>
            <person name="Clerk-Blankenburg K.P."/>
            <person name="Cree A."/>
            <person name="Dao M."/>
            <person name="Davis C."/>
            <person name="Chacko J."/>
            <person name="Dinh H."/>
            <person name="Dugan-Rocha S."/>
            <person name="Fowler G."/>
            <person name="Garner T.T."/>
            <person name="Garnes J."/>
            <person name="Gnirke A."/>
            <person name="Hawes A."/>
            <person name="Hernandez J."/>
            <person name="Hines S."/>
            <person name="Holder M."/>
            <person name="Hume J."/>
            <person name="Jhangiani S.N."/>
            <person name="Joshi V."/>
            <person name="Khan Z.M."/>
            <person name="Jackson L."/>
            <person name="Kovar C."/>
            <person name="Kowis A."/>
            <person name="Lee S."/>
            <person name="Lewis L.R."/>
            <person name="Margolis J."/>
            <person name="Morgan M."/>
            <person name="Nazareth L.V."/>
            <person name="Nguyen N."/>
            <person name="Okwuonu G."/>
            <person name="Parker D."/>
            <person name="Richards S."/>
            <person name="Ruiz S.J."/>
            <person name="Santibanez J."/>
            <person name="Savard J."/>
            <person name="Scherer S.E."/>
            <person name="Schneider B."/>
            <person name="Sodergren E."/>
            <person name="Tautz D."/>
            <person name="Vattahil S."/>
            <person name="Villasana D."/>
            <person name="White C.S."/>
            <person name="Wright R."/>
            <person name="Park Y."/>
            <person name="Beeman R.W."/>
            <person name="Lord J."/>
            <person name="Oppert B."/>
            <person name="Lorenzen M."/>
            <person name="Brown S."/>
            <person name="Wang L."/>
            <person name="Savard J."/>
            <person name="Tautz D."/>
            <person name="Richards S."/>
            <person name="Weinstock G."/>
            <person name="Gibbs R.A."/>
            <person name="Liu Y."/>
            <person name="Worley K."/>
            <person name="Weinstock G."/>
            <person name="Elsik C.G."/>
            <person name="Reese J.T."/>
            <person name="Elhaik E."/>
            <person name="Landan G."/>
            <person name="Graur D."/>
            <person name="Arensburger P."/>
            <person name="Atkinson P."/>
            <person name="Beeman R.W."/>
            <person name="Beidler J."/>
            <person name="Brown S.J."/>
            <person name="Demuth J.P."/>
            <person name="Drury D.W."/>
            <person name="Du Y.Z."/>
            <person name="Fujiwara H."/>
            <person name="Lorenzen M."/>
            <person name="Maselli V."/>
            <person name="Osanai M."/>
            <person name="Park Y."/>
            <person name="Robertson H.M."/>
            <person name="Tu Z."/>
            <person name="Wang J.J."/>
            <person name="Wang S."/>
            <person name="Richards S."/>
            <person name="Song H."/>
            <person name="Zhang L."/>
            <person name="Sodergren E."/>
            <person name="Werner D."/>
            <person name="Stanke M."/>
            <person name="Morgenstern B."/>
            <person name="Solovyev V."/>
            <person name="Kosarev P."/>
            <person name="Brown G."/>
            <person name="Chen H.C."/>
            <person name="Ermolaeva O."/>
            <person name="Hlavina W."/>
            <person name="Kapustin Y."/>
            <person name="Kiryutin B."/>
            <person name="Kitts P."/>
            <person name="Maglott D."/>
            <person name="Pruitt K."/>
            <person name="Sapojnikov V."/>
            <person name="Souvorov A."/>
            <person name="Mackey A.J."/>
            <person name="Waterhouse R.M."/>
            <person name="Wyder S."/>
            <person name="Zdobnov E.M."/>
            <person name="Zdobnov E.M."/>
            <person name="Wyder S."/>
            <person name="Kriventseva E.V."/>
            <person name="Kadowaki T."/>
            <person name="Bork P."/>
            <person name="Aranda M."/>
            <person name="Bao R."/>
            <person name="Beermann A."/>
            <person name="Berns N."/>
            <person name="Bolognesi R."/>
            <person name="Bonneton F."/>
            <person name="Bopp D."/>
            <person name="Brown S.J."/>
            <person name="Bucher G."/>
            <person name="Butts T."/>
            <person name="Chaumot A."/>
            <person name="Denell R.E."/>
            <person name="Ferrier D.E."/>
            <person name="Friedrich M."/>
            <person name="Gordon C.M."/>
            <person name="Jindra M."/>
            <person name="Klingler M."/>
            <person name="Lan Q."/>
            <person name="Lattorff H.M."/>
            <person name="Laudet V."/>
            <person name="von Levetsow C."/>
            <person name="Liu Z."/>
            <person name="Lutz R."/>
            <person name="Lynch J.A."/>
            <person name="da Fonseca R.N."/>
            <person name="Posnien N."/>
            <person name="Reuter R."/>
            <person name="Roth S."/>
            <person name="Savard J."/>
            <person name="Schinko J.B."/>
            <person name="Schmitt C."/>
            <person name="Schoppmeier M."/>
            <person name="Schroder R."/>
            <person name="Shippy T.D."/>
            <person name="Simonnet F."/>
            <person name="Marques-Souza H."/>
            <person name="Tautz D."/>
            <person name="Tomoyasu Y."/>
            <person name="Trauner J."/>
            <person name="Van der Zee M."/>
            <person name="Vervoort M."/>
            <person name="Wittkopp N."/>
            <person name="Wimmer E.A."/>
            <person name="Yang X."/>
            <person name="Jones A.K."/>
            <person name="Sattelle D.B."/>
            <person name="Ebert P.R."/>
            <person name="Nelson D."/>
            <person name="Scott J.G."/>
            <person name="Beeman R.W."/>
            <person name="Muthukrishnan S."/>
            <person name="Kramer K.J."/>
            <person name="Arakane Y."/>
            <person name="Beeman R.W."/>
            <person name="Zhu Q."/>
            <person name="Hogenkamp D."/>
            <person name="Dixit R."/>
            <person name="Oppert B."/>
            <person name="Jiang H."/>
            <person name="Zou Z."/>
            <person name="Marshall J."/>
            <person name="Elpidina E."/>
            <person name="Vinokurov K."/>
            <person name="Oppert C."/>
            <person name="Zou Z."/>
            <person name="Evans J."/>
            <person name="Lu Z."/>
            <person name="Zhao P."/>
            <person name="Sumathipala N."/>
            <person name="Altincicek B."/>
            <person name="Vilcinskas A."/>
            <person name="Williams M."/>
            <person name="Hultmark D."/>
            <person name="Hetru C."/>
            <person name="Jiang H."/>
            <person name="Grimmelikhuijzen C.J."/>
            <person name="Hauser F."/>
            <person name="Cazzamali G."/>
            <person name="Williamson M."/>
            <person name="Park Y."/>
            <person name="Li B."/>
            <person name="Tanaka Y."/>
            <person name="Predel R."/>
            <person name="Neupert S."/>
            <person name="Schachtner J."/>
            <person name="Verleyen P."/>
            <person name="Raible F."/>
            <person name="Bork P."/>
            <person name="Friedrich M."/>
            <person name="Walden K.K."/>
            <person name="Robertson H.M."/>
            <person name="Angeli S."/>
            <person name="Foret S."/>
            <person name="Bucher G."/>
            <person name="Schuetz S."/>
            <person name="Maleszka R."/>
            <person name="Wimmer E.A."/>
            <person name="Beeman R.W."/>
            <person name="Lorenzen M."/>
            <person name="Tomoyasu Y."/>
            <person name="Miller S.C."/>
            <person name="Grossmann D."/>
            <person name="Bucher G."/>
        </authorList>
    </citation>
    <scope>NUCLEOTIDE SEQUENCE [LARGE SCALE GENOMIC DNA]</scope>
    <source>
        <strain evidence="1 2">Georgia GA2</strain>
    </source>
</reference>
<dbReference type="EMBL" id="KQ971326">
    <property type="protein sequence ID" value="EEZ99868.2"/>
    <property type="molecule type" value="Genomic_DNA"/>
</dbReference>
<sequence length="156" mass="17219">MPVLKCAFAPTQGAHTRFFRKATECTLHYVYTKWTFVSMCGAVVCRSGIQYSIASDYGISLQLRKRILPVNVVFCAVESSSQLQWAAVVSRSAFQQPTASYFYFRHLVTKLFSADLTRIVTPPPLILAAGRRPHVAAAAAGAIGVIAICKRRNCEM</sequence>
<name>D6WER9_TRICA</name>
<proteinExistence type="predicted"/>
<evidence type="ECO:0000313" key="1">
    <source>
        <dbReference type="EMBL" id="EEZ99868.2"/>
    </source>
</evidence>
<gene>
    <name evidence="1" type="primary">AUGUSTUS-3.0.2_02650</name>
    <name evidence="1" type="ORF">TcasGA2_TC002650</name>
</gene>
<evidence type="ECO:0000313" key="2">
    <source>
        <dbReference type="Proteomes" id="UP000007266"/>
    </source>
</evidence>
<dbReference type="Proteomes" id="UP000007266">
    <property type="component" value="Linkage group 3"/>
</dbReference>
<reference evidence="1 2" key="2">
    <citation type="journal article" date="2010" name="Nucleic Acids Res.">
        <title>BeetleBase in 2010: revisions to provide comprehensive genomic information for Tribolium castaneum.</title>
        <authorList>
            <person name="Kim H.S."/>
            <person name="Murphy T."/>
            <person name="Xia J."/>
            <person name="Caragea D."/>
            <person name="Park Y."/>
            <person name="Beeman R.W."/>
            <person name="Lorenzen M.D."/>
            <person name="Butcher S."/>
            <person name="Manak J.R."/>
            <person name="Brown S.J."/>
        </authorList>
    </citation>
    <scope>GENOME REANNOTATION</scope>
    <source>
        <strain evidence="1 2">Georgia GA2</strain>
    </source>
</reference>
<protein>
    <submittedName>
        <fullName evidence="1">Uncharacterized protein</fullName>
    </submittedName>
</protein>
<accession>D6WER9</accession>
<keyword evidence="2" id="KW-1185">Reference proteome</keyword>
<dbReference type="KEGG" id="tca:103312431"/>
<organism evidence="1 2">
    <name type="scientific">Tribolium castaneum</name>
    <name type="common">Red flour beetle</name>
    <dbReference type="NCBI Taxonomy" id="7070"/>
    <lineage>
        <taxon>Eukaryota</taxon>
        <taxon>Metazoa</taxon>
        <taxon>Ecdysozoa</taxon>
        <taxon>Arthropoda</taxon>
        <taxon>Hexapoda</taxon>
        <taxon>Insecta</taxon>
        <taxon>Pterygota</taxon>
        <taxon>Neoptera</taxon>
        <taxon>Endopterygota</taxon>
        <taxon>Coleoptera</taxon>
        <taxon>Polyphaga</taxon>
        <taxon>Cucujiformia</taxon>
        <taxon>Tenebrionidae</taxon>
        <taxon>Tenebrionidae incertae sedis</taxon>
        <taxon>Tribolium</taxon>
    </lineage>
</organism>
<dbReference type="HOGENOM" id="CLU_2076121_0_0_1"/>